<sequence length="444" mass="49461">MQPSRPPLRAPVLRHALPRPSVARRAKACVAGSSRDLREHLLLAAAGCCLGRGAFKDAWKSLDDPSKSFEALFPERSRRASESLAPQRPVALLDSQLRSAPSPQALRRALRQAQEKRWLNGALVATAAQRCGEARWWEQLVEVIEASRGLSLSPAQQRTVLLALASAGHGRGVRGAAAGCGGAAFKLCRALGTEQAALLWADQLWDWARRVLPPEAWSSGTLPEQRLGLLELQQRYEEVDAMVRTLTPTAWLLRNLLSADATLRDWQRADELWAQMARAAPADGLAYAAYAKVHLLCGRPGAGLEILDQIMHGVHEEDTYLDAQYAIDYLQMLLVVCHSHTDAVNLQRLRGSFLVSLSNSRGLQRHWDRLEVYPTLSPLPRSLKAISSMSDPDRSRWTAPWTITGIFLRFIRFQGIFQVVHRCSLPVACFFLDLISRIYRYSIT</sequence>
<evidence type="ECO:0000313" key="1">
    <source>
        <dbReference type="EMBL" id="CAK9093896.1"/>
    </source>
</evidence>
<keyword evidence="2" id="KW-1185">Reference proteome</keyword>
<evidence type="ECO:0000313" key="2">
    <source>
        <dbReference type="Proteomes" id="UP001642484"/>
    </source>
</evidence>
<accession>A0ABP0R3X9</accession>
<dbReference type="EMBL" id="CAXAMN010025262">
    <property type="protein sequence ID" value="CAK9093896.1"/>
    <property type="molecule type" value="Genomic_DNA"/>
</dbReference>
<name>A0ABP0R3X9_9DINO</name>
<gene>
    <name evidence="1" type="ORF">CCMP2556_LOCUS44822</name>
</gene>
<organism evidence="1 2">
    <name type="scientific">Durusdinium trenchii</name>
    <dbReference type="NCBI Taxonomy" id="1381693"/>
    <lineage>
        <taxon>Eukaryota</taxon>
        <taxon>Sar</taxon>
        <taxon>Alveolata</taxon>
        <taxon>Dinophyceae</taxon>
        <taxon>Suessiales</taxon>
        <taxon>Symbiodiniaceae</taxon>
        <taxon>Durusdinium</taxon>
    </lineage>
</organism>
<comment type="caution">
    <text evidence="1">The sequence shown here is derived from an EMBL/GenBank/DDBJ whole genome shotgun (WGS) entry which is preliminary data.</text>
</comment>
<dbReference type="Proteomes" id="UP001642484">
    <property type="component" value="Unassembled WGS sequence"/>
</dbReference>
<reference evidence="1 2" key="1">
    <citation type="submission" date="2024-02" db="EMBL/GenBank/DDBJ databases">
        <authorList>
            <person name="Chen Y."/>
            <person name="Shah S."/>
            <person name="Dougan E. K."/>
            <person name="Thang M."/>
            <person name="Chan C."/>
        </authorList>
    </citation>
    <scope>NUCLEOTIDE SEQUENCE [LARGE SCALE GENOMIC DNA]</scope>
</reference>
<protein>
    <submittedName>
        <fullName evidence="1">Uncharacterized protein</fullName>
    </submittedName>
</protein>
<proteinExistence type="predicted"/>